<dbReference type="Pfam" id="PF01315">
    <property type="entry name" value="Ald_Xan_dh_C"/>
    <property type="match status" value="1"/>
</dbReference>
<keyword evidence="2" id="KW-0560">Oxidoreductase</keyword>
<dbReference type="InterPro" id="IPR000674">
    <property type="entry name" value="Ald_Oxase/Xan_DH_a/b"/>
</dbReference>
<dbReference type="Gene3D" id="3.90.1170.50">
    <property type="entry name" value="Aldehyde oxidase/xanthine dehydrogenase, a/b hammerhead"/>
    <property type="match status" value="1"/>
</dbReference>
<name>A0A7Y0L5M9_9FIRM</name>
<dbReference type="InterPro" id="IPR046867">
    <property type="entry name" value="AldOxase/xan_DH_MoCoBD2"/>
</dbReference>
<dbReference type="PANTHER" id="PTHR11908">
    <property type="entry name" value="XANTHINE DEHYDROGENASE"/>
    <property type="match status" value="1"/>
</dbReference>
<dbReference type="Pfam" id="PF20256">
    <property type="entry name" value="MoCoBD_2"/>
    <property type="match status" value="1"/>
</dbReference>
<dbReference type="GO" id="GO:0005506">
    <property type="term" value="F:iron ion binding"/>
    <property type="evidence" value="ECO:0007669"/>
    <property type="project" value="InterPro"/>
</dbReference>
<dbReference type="InterPro" id="IPR016208">
    <property type="entry name" value="Ald_Oxase/xanthine_DH-like"/>
</dbReference>
<keyword evidence="6" id="KW-1185">Reference proteome</keyword>
<dbReference type="FunFam" id="3.30.365.10:FF:000001">
    <property type="entry name" value="Xanthine dehydrogenase oxidase"/>
    <property type="match status" value="1"/>
</dbReference>
<dbReference type="EMBL" id="JABBVZ010000050">
    <property type="protein sequence ID" value="NMP23407.1"/>
    <property type="molecule type" value="Genomic_DNA"/>
</dbReference>
<reference evidence="5 6" key="1">
    <citation type="submission" date="2020-04" db="EMBL/GenBank/DDBJ databases">
        <authorList>
            <person name="Zhang R."/>
            <person name="Schippers A."/>
        </authorList>
    </citation>
    <scope>NUCLEOTIDE SEQUENCE [LARGE SCALE GENOMIC DNA]</scope>
    <source>
        <strain evidence="5 6">DSM 109850</strain>
    </source>
</reference>
<dbReference type="Gene3D" id="3.30.365.10">
    <property type="entry name" value="Aldehyde oxidase/xanthine dehydrogenase, molybdopterin binding domain"/>
    <property type="match status" value="4"/>
</dbReference>
<evidence type="ECO:0000256" key="3">
    <source>
        <dbReference type="ARBA" id="ARBA00053029"/>
    </source>
</evidence>
<gene>
    <name evidence="5" type="ORF">HIJ39_13760</name>
</gene>
<comment type="cofactor">
    <cofactor evidence="3">
        <name>Mo-molybdopterin cytosine dinucleotide</name>
        <dbReference type="ChEBI" id="CHEBI:71308"/>
    </cofactor>
</comment>
<dbReference type="InterPro" id="IPR008274">
    <property type="entry name" value="AldOxase/xan_DH_MoCoBD1"/>
</dbReference>
<dbReference type="SMART" id="SM01008">
    <property type="entry name" value="Ald_Xan_dh_C"/>
    <property type="match status" value="1"/>
</dbReference>
<comment type="caution">
    <text evidence="5">The sequence shown here is derived from an EMBL/GenBank/DDBJ whole genome shotgun (WGS) entry which is preliminary data.</text>
</comment>
<evidence type="ECO:0000313" key="5">
    <source>
        <dbReference type="EMBL" id="NMP23407.1"/>
    </source>
</evidence>
<evidence type="ECO:0000313" key="6">
    <source>
        <dbReference type="Proteomes" id="UP000533476"/>
    </source>
</evidence>
<dbReference type="SUPFAM" id="SSF54665">
    <property type="entry name" value="CO dehydrogenase molybdoprotein N-domain-like"/>
    <property type="match status" value="1"/>
</dbReference>
<dbReference type="AlphaFoldDB" id="A0A7Y0L5M9"/>
<dbReference type="RefSeq" id="WP_169100658.1">
    <property type="nucleotide sequence ID" value="NZ_JABBVZ010000050.1"/>
</dbReference>
<evidence type="ECO:0000259" key="4">
    <source>
        <dbReference type="SMART" id="SM01008"/>
    </source>
</evidence>
<sequence length="788" mass="84693">MSERPFGSRMVRKEDARLVTGRGRYTDDVQLPGMLYAAIVRSPYAHARIKSVDVSAAQTLPGVIKVYTGQSIKGQVAPIPTAWIPPDSGLKMVEHPALAYDRVRYVGDGVALVVAESRAQAEDAAEAIQVDYEPLPAVHDQMEALADGAPQLHQDAPGNVALHWQVGTPVDDAFQSAEVVVKRSFRQQRLIPNPMEPRSAVAQYNPSTGEMTLWSTTQNPHIHRVLVSGILGIPEHKLRILATDVGGGFGSKIACYADEVLTAFAARDLGRPVKWTESRSEHFLITSHGRDHVDQVELAGTRDGRVTAIRVRAYANMGAYLSTAGPGVPTILFGLIVNGAYDIPKASAEVYGVFTNTTPVDAYRGAGRPEATYLVERIMDAYAREIGQDPVEVRRKNLIKKEQFPYNNPFGLTYDSGDYHQALDRALGMLDYGAFRKEQEALRQQGKYIGVGFSTYVEMCGLGPSQVAGAVGFQGGLWESAMVRVHPGGKVTVFTGASPHGQGEETTFAQIVADRLGLPMADIEVVHGDTDRIAMGWGTYGSRTTAVGGGALALAADRVIAKAKTIAAHMLEVPVEAVEFGQGQFHAEGNPDRSVTLQEVTLQAYLAWNLPPGVEPGLEASAFYDPTNFTYPFGTHIAVVSVDAETGEVKLLRYIAVDDCGPVINPMIVEGQIHGGIAQGVGQALYEGARYDEDGQLLTGSFLDYAMPKARFFPPIELDHTVTPSPHNPLGVKGVGETGTIASTPAVVNAVMDALAPFDIVDLDMPLTPPKVWQAMQSAMAAKGGRAS</sequence>
<dbReference type="PANTHER" id="PTHR11908:SF132">
    <property type="entry name" value="ALDEHYDE OXIDASE 1-RELATED"/>
    <property type="match status" value="1"/>
</dbReference>
<evidence type="ECO:0000256" key="1">
    <source>
        <dbReference type="ARBA" id="ARBA00022505"/>
    </source>
</evidence>
<proteinExistence type="predicted"/>
<dbReference type="InterPro" id="IPR036856">
    <property type="entry name" value="Ald_Oxase/Xan_DH_a/b_sf"/>
</dbReference>
<feature type="domain" description="Aldehyde oxidase/xanthine dehydrogenase a/b hammerhead" evidence="4">
    <location>
        <begin position="20"/>
        <end position="136"/>
    </location>
</feature>
<dbReference type="InterPro" id="IPR037165">
    <property type="entry name" value="AldOxase/xan_DH_Mopterin-bd_sf"/>
</dbReference>
<evidence type="ECO:0000256" key="2">
    <source>
        <dbReference type="ARBA" id="ARBA00023002"/>
    </source>
</evidence>
<dbReference type="SUPFAM" id="SSF56003">
    <property type="entry name" value="Molybdenum cofactor-binding domain"/>
    <property type="match status" value="1"/>
</dbReference>
<accession>A0A7Y0L5M9</accession>
<dbReference type="Pfam" id="PF02738">
    <property type="entry name" value="MoCoBD_1"/>
    <property type="match status" value="1"/>
</dbReference>
<keyword evidence="1" id="KW-0500">Molybdenum</keyword>
<organism evidence="5 6">
    <name type="scientific">Sulfobacillus harzensis</name>
    <dbReference type="NCBI Taxonomy" id="2729629"/>
    <lineage>
        <taxon>Bacteria</taxon>
        <taxon>Bacillati</taxon>
        <taxon>Bacillota</taxon>
        <taxon>Clostridia</taxon>
        <taxon>Eubacteriales</taxon>
        <taxon>Clostridiales Family XVII. Incertae Sedis</taxon>
        <taxon>Sulfobacillus</taxon>
    </lineage>
</organism>
<protein>
    <submittedName>
        <fullName evidence="5">Molybdopterin-dependent oxidoreductase</fullName>
    </submittedName>
</protein>
<dbReference type="GO" id="GO:0016491">
    <property type="term" value="F:oxidoreductase activity"/>
    <property type="evidence" value="ECO:0007669"/>
    <property type="project" value="UniProtKB-KW"/>
</dbReference>
<dbReference type="Proteomes" id="UP000533476">
    <property type="component" value="Unassembled WGS sequence"/>
</dbReference>